<evidence type="ECO:0008006" key="4">
    <source>
        <dbReference type="Google" id="ProtNLM"/>
    </source>
</evidence>
<organism evidence="2 3">
    <name type="scientific">Neolewinella aquimaris</name>
    <dbReference type="NCBI Taxonomy" id="1835722"/>
    <lineage>
        <taxon>Bacteria</taxon>
        <taxon>Pseudomonadati</taxon>
        <taxon>Bacteroidota</taxon>
        <taxon>Saprospiria</taxon>
        <taxon>Saprospirales</taxon>
        <taxon>Lewinellaceae</taxon>
        <taxon>Neolewinella</taxon>
    </lineage>
</organism>
<protein>
    <recommendedName>
        <fullName evidence="4">O-antigen ligase-like membrane protein</fullName>
    </recommendedName>
</protein>
<name>A0A840E5M9_9BACT</name>
<comment type="caution">
    <text evidence="2">The sequence shown here is derived from an EMBL/GenBank/DDBJ whole genome shotgun (WGS) entry which is preliminary data.</text>
</comment>
<feature type="transmembrane region" description="Helical" evidence="1">
    <location>
        <begin position="153"/>
        <end position="172"/>
    </location>
</feature>
<keyword evidence="1" id="KW-1133">Transmembrane helix</keyword>
<proteinExistence type="predicted"/>
<dbReference type="Proteomes" id="UP000576209">
    <property type="component" value="Unassembled WGS sequence"/>
</dbReference>
<evidence type="ECO:0000313" key="3">
    <source>
        <dbReference type="Proteomes" id="UP000576209"/>
    </source>
</evidence>
<dbReference type="RefSeq" id="WP_183496728.1">
    <property type="nucleotide sequence ID" value="NZ_JACIFF010000008.1"/>
</dbReference>
<accession>A0A840E5M9</accession>
<keyword evidence="1" id="KW-0812">Transmembrane</keyword>
<feature type="transmembrane region" description="Helical" evidence="1">
    <location>
        <begin position="60"/>
        <end position="79"/>
    </location>
</feature>
<feature type="transmembrane region" description="Helical" evidence="1">
    <location>
        <begin position="115"/>
        <end position="133"/>
    </location>
</feature>
<feature type="transmembrane region" description="Helical" evidence="1">
    <location>
        <begin position="223"/>
        <end position="241"/>
    </location>
</feature>
<sequence length="423" mass="47742">MQKFLVILFVLTATAFSLKFFDAKLLPDKFLNYVNYALIGGSFLISFPQLIGVKGGFSPVVRLIIGAIVFSIPMAYLVWGQGLSTSIFETLPYLSWIYFFLLIRLNFPIATLEKVIVGFSLAYLVLYFLQVALAPTIYFGRSLWGDTFSMDRGVIRIVFPGAGIFILGALMAINKLTSRAPGRLLWIVLAVMGLLVPVMQVTRQFVLGMVLLFVYHLLRTQNILLRVATLGAAGLLIISLLNANITQIDGLVEAGQRDTKLGENYIRVKAGEYFLTDFSPEWPARIFGNGVSRWGEGYYGGFVESLGIHRGFFLSDVGIIAVYANFGLLALLGFALMWYRSFTVPLPSEYQYLKYYLWYLLFTSVTWFSVYHHHYVIATAFALYIYHRIQVGTIVVEEDDGNTRKYYLSEDTDSTISPVYHQP</sequence>
<reference evidence="2 3" key="1">
    <citation type="submission" date="2020-08" db="EMBL/GenBank/DDBJ databases">
        <title>Genomic Encyclopedia of Type Strains, Phase IV (KMG-IV): sequencing the most valuable type-strain genomes for metagenomic binning, comparative biology and taxonomic classification.</title>
        <authorList>
            <person name="Goeker M."/>
        </authorList>
    </citation>
    <scope>NUCLEOTIDE SEQUENCE [LARGE SCALE GENOMIC DNA]</scope>
    <source>
        <strain evidence="2 3">DSM 105137</strain>
    </source>
</reference>
<gene>
    <name evidence="2" type="ORF">GGR28_003125</name>
</gene>
<feature type="transmembrane region" description="Helical" evidence="1">
    <location>
        <begin position="184"/>
        <end position="217"/>
    </location>
</feature>
<evidence type="ECO:0000256" key="1">
    <source>
        <dbReference type="SAM" id="Phobius"/>
    </source>
</evidence>
<feature type="transmembrane region" description="Helical" evidence="1">
    <location>
        <begin position="33"/>
        <end position="53"/>
    </location>
</feature>
<feature type="transmembrane region" description="Helical" evidence="1">
    <location>
        <begin position="317"/>
        <end position="339"/>
    </location>
</feature>
<dbReference type="EMBL" id="JACIFF010000008">
    <property type="protein sequence ID" value="MBB4080491.1"/>
    <property type="molecule type" value="Genomic_DNA"/>
</dbReference>
<keyword evidence="3" id="KW-1185">Reference proteome</keyword>
<feature type="transmembrane region" description="Helical" evidence="1">
    <location>
        <begin position="359"/>
        <end position="386"/>
    </location>
</feature>
<keyword evidence="1" id="KW-0472">Membrane</keyword>
<dbReference type="AlphaFoldDB" id="A0A840E5M9"/>
<evidence type="ECO:0000313" key="2">
    <source>
        <dbReference type="EMBL" id="MBB4080491.1"/>
    </source>
</evidence>
<feature type="transmembrane region" description="Helical" evidence="1">
    <location>
        <begin position="85"/>
        <end position="103"/>
    </location>
</feature>